<reference evidence="2 3" key="1">
    <citation type="submission" date="2018-01" db="EMBL/GenBank/DDBJ databases">
        <title>Draft Genome Sequence of Komagataeibacter maltaceti LMG 1529, a Vinegar Producing Acetic Acid Bacterium Isolated from Malt Vinegar Brewery Acetifiers.</title>
        <authorList>
            <person name="Zhang Q."/>
            <person name="Hollensteiner J."/>
            <person name="Poehlein A."/>
            <person name="Daniel R."/>
        </authorList>
    </citation>
    <scope>NUCLEOTIDE SEQUENCE [LARGE SCALE GENOMIC DNA]</scope>
    <source>
        <strain evidence="2 3">LMG 1529</strain>
    </source>
</reference>
<dbReference type="RefSeq" id="WP_110094092.1">
    <property type="nucleotide sequence ID" value="NZ_NKUE01000009.1"/>
</dbReference>
<dbReference type="Proteomes" id="UP000237344">
    <property type="component" value="Unassembled WGS sequence"/>
</dbReference>
<evidence type="ECO:0000313" key="2">
    <source>
        <dbReference type="EMBL" id="POF63856.1"/>
    </source>
</evidence>
<name>A0A2S3W4Q9_9PROT</name>
<dbReference type="OrthoDB" id="1903830at2"/>
<dbReference type="AlphaFoldDB" id="A0A2S3W4Q9"/>
<organism evidence="2 3">
    <name type="scientific">Novacetimonas maltaceti</name>
    <dbReference type="NCBI Taxonomy" id="1203393"/>
    <lineage>
        <taxon>Bacteria</taxon>
        <taxon>Pseudomonadati</taxon>
        <taxon>Pseudomonadota</taxon>
        <taxon>Alphaproteobacteria</taxon>
        <taxon>Acetobacterales</taxon>
        <taxon>Acetobacteraceae</taxon>
        <taxon>Novacetimonas</taxon>
    </lineage>
</organism>
<dbReference type="Pfam" id="PF06890">
    <property type="entry name" value="Phage_Mu_Gp45"/>
    <property type="match status" value="1"/>
</dbReference>
<dbReference type="InterPro" id="IPR053861">
    <property type="entry name" value="Phage_Mu_Gp45_N"/>
</dbReference>
<dbReference type="Pfam" id="PF18946">
    <property type="entry name" value="Apex"/>
    <property type="match status" value="1"/>
</dbReference>
<keyword evidence="3" id="KW-1185">Reference proteome</keyword>
<dbReference type="EMBL" id="POTC01000003">
    <property type="protein sequence ID" value="POF63856.1"/>
    <property type="molecule type" value="Genomic_DNA"/>
</dbReference>
<dbReference type="InterPro" id="IPR044033">
    <property type="entry name" value="GpV-like_apex"/>
</dbReference>
<comment type="caution">
    <text evidence="2">The sequence shown here is derived from an EMBL/GenBank/DDBJ whole genome shotgun (WGS) entry which is preliminary data.</text>
</comment>
<evidence type="ECO:0000313" key="3">
    <source>
        <dbReference type="Proteomes" id="UP000237344"/>
    </source>
</evidence>
<accession>A0A2S3W4Q9</accession>
<proteinExistence type="predicted"/>
<feature type="domain" description="Bacteriophage Mu Gp45 N-terminal" evidence="1">
    <location>
        <begin position="28"/>
        <end position="86"/>
    </location>
</feature>
<protein>
    <recommendedName>
        <fullName evidence="1">Bacteriophage Mu Gp45 N-terminal domain-containing protein</fullName>
    </recommendedName>
</protein>
<sequence>MTVHSYADRIFRRLQGLLQIGQISTPPDDTGTVQTGQVTVNGTAVRDGMPIVQDYGFSAVLPVGTKAIVLNVAGDASNGVVIRSIHQQSRPKGLKNGQVCLFDAAGDQILLTNGSGITVTSQSGQPITLNGKTVINGPLEVSDDATIGGISFLDHLHGGVQSGSSTTQKPQS</sequence>
<evidence type="ECO:0000259" key="1">
    <source>
        <dbReference type="Pfam" id="PF06890"/>
    </source>
</evidence>
<gene>
    <name evidence="2" type="ORF">KMAL_03870</name>
</gene>